<gene>
    <name evidence="3" type="ORF">ANIA_03127</name>
</gene>
<dbReference type="AlphaFoldDB" id="Q5B8K3"/>
<dbReference type="HOGENOM" id="CLU_829068_0_0_1"/>
<dbReference type="OrthoDB" id="4506991at2759"/>
<evidence type="ECO:0000256" key="2">
    <source>
        <dbReference type="SAM" id="SignalP"/>
    </source>
</evidence>
<dbReference type="EMBL" id="BN001306">
    <property type="protein sequence ID" value="CBF83356.1"/>
    <property type="molecule type" value="Genomic_DNA"/>
</dbReference>
<feature type="compositionally biased region" description="Acidic residues" evidence="1">
    <location>
        <begin position="181"/>
        <end position="196"/>
    </location>
</feature>
<accession>Q5B8K3</accession>
<evidence type="ECO:0000313" key="4">
    <source>
        <dbReference type="Proteomes" id="UP000000560"/>
    </source>
</evidence>
<protein>
    <submittedName>
        <fullName evidence="3">Uncharacterized protein</fullName>
    </submittedName>
</protein>
<feature type="signal peptide" evidence="2">
    <location>
        <begin position="1"/>
        <end position="21"/>
    </location>
</feature>
<dbReference type="KEGG" id="ani:ANIA_03127"/>
<organism evidence="3 4">
    <name type="scientific">Emericella nidulans (strain FGSC A4 / ATCC 38163 / CBS 112.46 / NRRL 194 / M139)</name>
    <name type="common">Aspergillus nidulans</name>
    <dbReference type="NCBI Taxonomy" id="227321"/>
    <lineage>
        <taxon>Eukaryota</taxon>
        <taxon>Fungi</taxon>
        <taxon>Dikarya</taxon>
        <taxon>Ascomycota</taxon>
        <taxon>Pezizomycotina</taxon>
        <taxon>Eurotiomycetes</taxon>
        <taxon>Eurotiomycetidae</taxon>
        <taxon>Eurotiales</taxon>
        <taxon>Aspergillaceae</taxon>
        <taxon>Aspergillus</taxon>
        <taxon>Aspergillus subgen. Nidulantes</taxon>
    </lineage>
</organism>
<dbReference type="GeneID" id="2873875"/>
<proteinExistence type="predicted"/>
<feature type="chain" id="PRO_5010252213" evidence="2">
    <location>
        <begin position="22"/>
        <end position="335"/>
    </location>
</feature>
<dbReference type="OMA" id="YLQCASS"/>
<name>Q5B8K3_EMENI</name>
<keyword evidence="4" id="KW-1185">Reference proteome</keyword>
<sequence>MHFSLHLSALTLLGSLPLTLGEKETDLGYLKTTSFPSCDSSYKLDCFCEANAQLEAANAKENRNGLKSASAFTAPQVELAPEVEELCAENGVPKEEITRYLCDDTAVPATPRRGSTPMIRMGQKKAEESESESDCGSAHHKERDDEETASIRPLAAKRSISPGSTRLLIPENDSLEREVAVDNDDDDDKEEKDDEDRMASTNAIYEIVTVTETRTECSCAETATPVHGDEEDEENNTHMNMSGAMHGTQIAVAILPTPSQMSAAHAAQSDSASTSSVRVASSNDPVPTGVDAQQKHGGDEDVDAKMFEGTASGVVGVSRGVVLGLFGVAVGFVLL</sequence>
<keyword evidence="2" id="KW-0732">Signal</keyword>
<reference evidence="4" key="1">
    <citation type="journal article" date="2005" name="Nature">
        <title>Sequencing of Aspergillus nidulans and comparative analysis with A. fumigatus and A. oryzae.</title>
        <authorList>
            <person name="Galagan J.E."/>
            <person name="Calvo S.E."/>
            <person name="Cuomo C."/>
            <person name="Ma L.J."/>
            <person name="Wortman J.R."/>
            <person name="Batzoglou S."/>
            <person name="Lee S.I."/>
            <person name="Basturkmen M."/>
            <person name="Spevak C.C."/>
            <person name="Clutterbuck J."/>
            <person name="Kapitonov V."/>
            <person name="Jurka J."/>
            <person name="Scazzocchio C."/>
            <person name="Farman M."/>
            <person name="Butler J."/>
            <person name="Purcell S."/>
            <person name="Harris S."/>
            <person name="Braus G.H."/>
            <person name="Draht O."/>
            <person name="Busch S."/>
            <person name="D'Enfert C."/>
            <person name="Bouchier C."/>
            <person name="Goldman G.H."/>
            <person name="Bell-Pedersen D."/>
            <person name="Griffiths-Jones S."/>
            <person name="Doonan J.H."/>
            <person name="Yu J."/>
            <person name="Vienken K."/>
            <person name="Pain A."/>
            <person name="Freitag M."/>
            <person name="Selker E.U."/>
            <person name="Archer D.B."/>
            <person name="Penalva M.A."/>
            <person name="Oakley B.R."/>
            <person name="Momany M."/>
            <person name="Tanaka T."/>
            <person name="Kumagai T."/>
            <person name="Asai K."/>
            <person name="Machida M."/>
            <person name="Nierman W.C."/>
            <person name="Denning D.W."/>
            <person name="Caddick M."/>
            <person name="Hynes M."/>
            <person name="Paoletti M."/>
            <person name="Fischer R."/>
            <person name="Miller B."/>
            <person name="Dyer P."/>
            <person name="Sachs M.S."/>
            <person name="Osmani S.A."/>
            <person name="Birren B.W."/>
        </authorList>
    </citation>
    <scope>NUCLEOTIDE SEQUENCE [LARGE SCALE GENOMIC DNA]</scope>
    <source>
        <strain evidence="4">FGSC A4 / ATCC 38163 / CBS 112.46 / NRRL 194 / M139</strain>
    </source>
</reference>
<dbReference type="VEuPathDB" id="FungiDB:AN3127"/>
<dbReference type="Proteomes" id="UP000000560">
    <property type="component" value="Chromosome VI"/>
</dbReference>
<dbReference type="RefSeq" id="XP_660731.1">
    <property type="nucleotide sequence ID" value="XM_655639.1"/>
</dbReference>
<reference evidence="4" key="2">
    <citation type="journal article" date="2009" name="Fungal Genet. Biol.">
        <title>The 2008 update of the Aspergillus nidulans genome annotation: a community effort.</title>
        <authorList>
            <person name="Wortman J.R."/>
            <person name="Gilsenan J.M."/>
            <person name="Joardar V."/>
            <person name="Deegan J."/>
            <person name="Clutterbuck J."/>
            <person name="Andersen M.R."/>
            <person name="Archer D."/>
            <person name="Bencina M."/>
            <person name="Braus G."/>
            <person name="Coutinho P."/>
            <person name="von Dohren H."/>
            <person name="Doonan J."/>
            <person name="Driessen A.J."/>
            <person name="Durek P."/>
            <person name="Espeso E."/>
            <person name="Fekete E."/>
            <person name="Flipphi M."/>
            <person name="Estrada C.G."/>
            <person name="Geysens S."/>
            <person name="Goldman G."/>
            <person name="de Groot P.W."/>
            <person name="Hansen K."/>
            <person name="Harris S.D."/>
            <person name="Heinekamp T."/>
            <person name="Helmstaedt K."/>
            <person name="Henrissat B."/>
            <person name="Hofmann G."/>
            <person name="Homan T."/>
            <person name="Horio T."/>
            <person name="Horiuchi H."/>
            <person name="James S."/>
            <person name="Jones M."/>
            <person name="Karaffa L."/>
            <person name="Karanyi Z."/>
            <person name="Kato M."/>
            <person name="Keller N."/>
            <person name="Kelly D.E."/>
            <person name="Kiel J.A."/>
            <person name="Kim J.M."/>
            <person name="van der Klei I.J."/>
            <person name="Klis F.M."/>
            <person name="Kovalchuk A."/>
            <person name="Krasevec N."/>
            <person name="Kubicek C.P."/>
            <person name="Liu B."/>
            <person name="Maccabe A."/>
            <person name="Meyer V."/>
            <person name="Mirabito P."/>
            <person name="Miskei M."/>
            <person name="Mos M."/>
            <person name="Mullins J."/>
            <person name="Nelson D.R."/>
            <person name="Nielsen J."/>
            <person name="Oakley B.R."/>
            <person name="Osmani S.A."/>
            <person name="Pakula T."/>
            <person name="Paszewski A."/>
            <person name="Paulsen I."/>
            <person name="Pilsyk S."/>
            <person name="Pocsi I."/>
            <person name="Punt P.J."/>
            <person name="Ram A.F."/>
            <person name="Ren Q."/>
            <person name="Robellet X."/>
            <person name="Robson G."/>
            <person name="Seiboth B."/>
            <person name="van Solingen P."/>
            <person name="Specht T."/>
            <person name="Sun J."/>
            <person name="Taheri-Talesh N."/>
            <person name="Takeshita N."/>
            <person name="Ussery D."/>
            <person name="vanKuyk P.A."/>
            <person name="Visser H."/>
            <person name="van de Vondervoort P.J."/>
            <person name="de Vries R.P."/>
            <person name="Walton J."/>
            <person name="Xiang X."/>
            <person name="Xiong Y."/>
            <person name="Zeng A.P."/>
            <person name="Brandt B.W."/>
            <person name="Cornell M.J."/>
            <person name="van den Hondel C.A."/>
            <person name="Visser J."/>
            <person name="Oliver S.G."/>
            <person name="Turner G."/>
        </authorList>
    </citation>
    <scope>GENOME REANNOTATION</scope>
    <source>
        <strain evidence="4">FGSC A4 / ATCC 38163 / CBS 112.46 / NRRL 194 / M139</strain>
    </source>
</reference>
<evidence type="ECO:0000256" key="1">
    <source>
        <dbReference type="SAM" id="MobiDB-lite"/>
    </source>
</evidence>
<feature type="region of interest" description="Disordered" evidence="1">
    <location>
        <begin position="108"/>
        <end position="201"/>
    </location>
</feature>
<dbReference type="InParanoid" id="Q5B8K3"/>
<evidence type="ECO:0000313" key="3">
    <source>
        <dbReference type="EMBL" id="CBF83356.1"/>
    </source>
</evidence>
<feature type="region of interest" description="Disordered" evidence="1">
    <location>
        <begin position="261"/>
        <end position="300"/>
    </location>
</feature>
<accession>C8VIJ2</accession>
<feature type="compositionally biased region" description="Low complexity" evidence="1">
    <location>
        <begin position="261"/>
        <end position="282"/>
    </location>
</feature>